<keyword evidence="1" id="KW-0472">Membrane</keyword>
<proteinExistence type="predicted"/>
<reference evidence="3" key="1">
    <citation type="submission" date="2021-06" db="EMBL/GenBank/DDBJ databases">
        <title>Complete genome sequence of Nocardioides sp. G188.</title>
        <authorList>
            <person name="Im W.-T."/>
        </authorList>
    </citation>
    <scope>NUCLEOTIDE SEQUENCE</scope>
    <source>
        <strain evidence="3">G188</strain>
    </source>
</reference>
<evidence type="ECO:0000259" key="2">
    <source>
        <dbReference type="Pfam" id="PF03703"/>
    </source>
</evidence>
<feature type="transmembrane region" description="Helical" evidence="1">
    <location>
        <begin position="52"/>
        <end position="71"/>
    </location>
</feature>
<accession>A0A975XYV6</accession>
<evidence type="ECO:0000313" key="3">
    <source>
        <dbReference type="EMBL" id="QWZ06787.1"/>
    </source>
</evidence>
<dbReference type="Pfam" id="PF03703">
    <property type="entry name" value="bPH_2"/>
    <property type="match status" value="1"/>
</dbReference>
<name>A0A975XYV6_9ACTN</name>
<keyword evidence="1" id="KW-0812">Transmembrane</keyword>
<dbReference type="PANTHER" id="PTHR37938">
    <property type="entry name" value="BLL0215 PROTEIN"/>
    <property type="match status" value="1"/>
</dbReference>
<protein>
    <submittedName>
        <fullName evidence="3">PH domain-containing protein</fullName>
    </submittedName>
</protein>
<organism evidence="3 4">
    <name type="scientific">Nocardioides panacis</name>
    <dbReference type="NCBI Taxonomy" id="2849501"/>
    <lineage>
        <taxon>Bacteria</taxon>
        <taxon>Bacillati</taxon>
        <taxon>Actinomycetota</taxon>
        <taxon>Actinomycetes</taxon>
        <taxon>Propionibacteriales</taxon>
        <taxon>Nocardioidaceae</taxon>
        <taxon>Nocardioides</taxon>
    </lineage>
</organism>
<keyword evidence="1" id="KW-1133">Transmembrane helix</keyword>
<feature type="transmembrane region" description="Helical" evidence="1">
    <location>
        <begin position="25"/>
        <end position="46"/>
    </location>
</feature>
<dbReference type="PANTHER" id="PTHR37938:SF1">
    <property type="entry name" value="BLL0215 PROTEIN"/>
    <property type="match status" value="1"/>
</dbReference>
<dbReference type="EMBL" id="CP077062">
    <property type="protein sequence ID" value="QWZ06787.1"/>
    <property type="molecule type" value="Genomic_DNA"/>
</dbReference>
<dbReference type="AlphaFoldDB" id="A0A975XYV6"/>
<feature type="domain" description="YdbS-like PH" evidence="2">
    <location>
        <begin position="77"/>
        <end position="150"/>
    </location>
</feature>
<dbReference type="Proteomes" id="UP000683575">
    <property type="component" value="Chromosome"/>
</dbReference>
<evidence type="ECO:0000256" key="1">
    <source>
        <dbReference type="SAM" id="Phobius"/>
    </source>
</evidence>
<sequence length="173" mass="19245">MVISQRLLNDGEQVVVSTRTHVKALLLPALWLILVAAIAGFVSTFPSGRARPLLLAVIWMLALVVVLRLVVQPFLRWMTTSYTVTDRRLITRTGILSRRGHDIPLARINDVAYEHGLVDRMLGCGTLVVSDASERGSVRLHDIPHAEQVHLAISDLLFGHTDDARERRLDDGT</sequence>
<dbReference type="KEGG" id="nps:KRR39_14740"/>
<dbReference type="InterPro" id="IPR005182">
    <property type="entry name" value="YdbS-like_PH"/>
</dbReference>
<evidence type="ECO:0000313" key="4">
    <source>
        <dbReference type="Proteomes" id="UP000683575"/>
    </source>
</evidence>
<gene>
    <name evidence="3" type="ORF">KRR39_14740</name>
</gene>
<keyword evidence="4" id="KW-1185">Reference proteome</keyword>
<dbReference type="RefSeq" id="WP_216937991.1">
    <property type="nucleotide sequence ID" value="NZ_CP077062.1"/>
</dbReference>